<accession>A0A2A9MM02</accession>
<dbReference type="Proteomes" id="UP000224006">
    <property type="component" value="Chromosome II"/>
</dbReference>
<dbReference type="FunFam" id="3.30.830.10:FF:000015">
    <property type="entry name" value="Putative zinc metalloprotease"/>
    <property type="match status" value="1"/>
</dbReference>
<sequence length="1332" mass="142191">MTPRSGTFDASASASDAASVFPRPPSPSVSAPCCVCMAAAETAGEDAAQGSGNDLAAEAKALGFELVQHFSLKAICIQEWRCIHTELRVLVCRIASPLCNLYATLPTEAHTDEGLPHTLEHLVFLGSRRYPYKGVLDFLANRCLSQGTNAWTATDHTTYTLTTAGSEGLLNLLPVYLDHLMLPTLQENAFKTEVHHLTREAGSAGVVYSEMEARERQASSVLYRKLVELLYPGESGYRYETGGLMEQIRRTSIERVREFHKNFYKWSNLSLIFTGIFDGALLLRTVRDAVEKIEEARLQPPARRSAASATTAALDAAIAAAVGAPEHAERLLGFSGSRPWTDARNFAAPAARAGGDAACGSAAGDSASSSAAFHRVAFPADDAESGRVALAWRGPAWGDVEAREAVDILGSYLSEGNVAPLQRALVQCDDPVCASVDFSSENFKVTSFFLEAADVRLLDAKPAAAAQAAKNGASPGGADGATLGGQSACKKQKREEGRDEEDAAREEVTAGGAESSQLEAVGKRMRELIAKEADGPLDLARIRTLLRRELLQFYRALETSPHDTKARVLLARGAASLVPRRCAVCGRFLSWRDMLPKHVAVGSTASRRQGARGGAAGEDRRREPGGVDEGHRGHQGEPKTASAAGGAPVGPRGEHRPRLPPPKAPLTNFDAPDEPANAPAADAEKQPQQQRGAEAAIADLPFLLQLDAQATDFVQIKLLSRLPESLTAHERQALLLLADLIFECDVLFPASLAALLDLAPAAPAPAAGDGVAADACPDGYVRVSYEKLTQLLFAHTTSNAAGFGFYADSGAGAGSASLLCDLFTLSVTAPADRYYQALALVFGVLCGLQIESRRVAVHVKRHLKQLVRKKRSAKFLVQQLENGLRYSRASVPNACGWGQQLAAMKRMQRDLRAATETLVRVYRRLFQQAGFCVHVVADLAQLPANWQQPWSALEGLLAADRPKLIQLPLSSQAGGAGDAAGCAKDAQQPRSEARMGRSKRFAPVAEVLNVQPSAAANIFAGGPCAAEEEADAREGKTWRLACGIGSSDSGHVLVSVKAPVGYENEQLAAISVMAECCSMMEGLLFRTVRGAGFAYGCDLSYSPWQGQLTLRLSPATNPAAAARAVVDAFESRVKASKESGARIFSDEEIVAGKCGTLFSIVSREETQSCQAAQSLVWPLRGRSRDENRRMLAAVAATTAEEVEAAAQTYLHAIVLALTGSEEERESVGGTVCIVTNKKKVEGTVKELEAAKIKVEAVPTEGTLRSLQLAPGEKLSDLGEEEEEAAESGEDGEDDDENDDDDDDEEDEDDDDEDADEEDQCCGGHERGSHCAH</sequence>
<dbReference type="PANTHER" id="PTHR43016:SF16">
    <property type="entry name" value="METALLOPROTEASE, PUTATIVE (AFU_ORTHOLOGUE AFUA_4G07610)-RELATED"/>
    <property type="match status" value="1"/>
</dbReference>
<proteinExistence type="predicted"/>
<protein>
    <submittedName>
        <fullName evidence="3">Peptidase M16 inactive domain-containing protein</fullName>
    </submittedName>
</protein>
<dbReference type="GO" id="GO:0046872">
    <property type="term" value="F:metal ion binding"/>
    <property type="evidence" value="ECO:0007669"/>
    <property type="project" value="InterPro"/>
</dbReference>
<feature type="region of interest" description="Disordered" evidence="1">
    <location>
        <begin position="602"/>
        <end position="692"/>
    </location>
</feature>
<feature type="compositionally biased region" description="Basic and acidic residues" evidence="1">
    <location>
        <begin position="1323"/>
        <end position="1332"/>
    </location>
</feature>
<name>A0A2A9MM02_BESBE</name>
<evidence type="ECO:0000256" key="1">
    <source>
        <dbReference type="SAM" id="MobiDB-lite"/>
    </source>
</evidence>
<feature type="domain" description="Peptidase M16 N-terminal" evidence="2">
    <location>
        <begin position="109"/>
        <end position="201"/>
    </location>
</feature>
<dbReference type="VEuPathDB" id="ToxoDB:BESB_035540"/>
<dbReference type="GeneID" id="40308535"/>
<dbReference type="STRING" id="94643.A0A2A9MM02"/>
<dbReference type="InterPro" id="IPR011765">
    <property type="entry name" value="Pept_M16_N"/>
</dbReference>
<dbReference type="PANTHER" id="PTHR43016">
    <property type="entry name" value="PRESEQUENCE PROTEASE"/>
    <property type="match status" value="1"/>
</dbReference>
<dbReference type="InterPro" id="IPR011249">
    <property type="entry name" value="Metalloenz_LuxS/M16"/>
</dbReference>
<dbReference type="EMBL" id="NWUJ01000002">
    <property type="protein sequence ID" value="PFH37096.1"/>
    <property type="molecule type" value="Genomic_DNA"/>
</dbReference>
<gene>
    <name evidence="3" type="ORF">BESB_035540</name>
</gene>
<evidence type="ECO:0000313" key="3">
    <source>
        <dbReference type="EMBL" id="PFH37096.1"/>
    </source>
</evidence>
<dbReference type="OrthoDB" id="330616at2759"/>
<dbReference type="Pfam" id="PF00675">
    <property type="entry name" value="Peptidase_M16"/>
    <property type="match status" value="1"/>
</dbReference>
<feature type="compositionally biased region" description="Gly residues" evidence="1">
    <location>
        <begin position="474"/>
        <end position="483"/>
    </location>
</feature>
<organism evidence="3 4">
    <name type="scientific">Besnoitia besnoiti</name>
    <name type="common">Apicomplexan protozoan</name>
    <dbReference type="NCBI Taxonomy" id="94643"/>
    <lineage>
        <taxon>Eukaryota</taxon>
        <taxon>Sar</taxon>
        <taxon>Alveolata</taxon>
        <taxon>Apicomplexa</taxon>
        <taxon>Conoidasida</taxon>
        <taxon>Coccidia</taxon>
        <taxon>Eucoccidiorida</taxon>
        <taxon>Eimeriorina</taxon>
        <taxon>Sarcocystidae</taxon>
        <taxon>Besnoitia</taxon>
    </lineage>
</organism>
<dbReference type="Gene3D" id="3.30.830.10">
    <property type="entry name" value="Metalloenzyme, LuxS/M16 peptidase-like"/>
    <property type="match status" value="3"/>
</dbReference>
<reference evidence="3 4" key="1">
    <citation type="submission" date="2017-09" db="EMBL/GenBank/DDBJ databases">
        <title>Genome sequencing of Besnoitia besnoiti strain Bb-Ger1.</title>
        <authorList>
            <person name="Schares G."/>
            <person name="Venepally P."/>
            <person name="Lorenzi H.A."/>
        </authorList>
    </citation>
    <scope>NUCLEOTIDE SEQUENCE [LARGE SCALE GENOMIC DNA]</scope>
    <source>
        <strain evidence="3 4">Bb-Ger1</strain>
    </source>
</reference>
<dbReference type="SUPFAM" id="SSF63411">
    <property type="entry name" value="LuxS/MPP-like metallohydrolase"/>
    <property type="match status" value="3"/>
</dbReference>
<evidence type="ECO:0000259" key="2">
    <source>
        <dbReference type="Pfam" id="PF00675"/>
    </source>
</evidence>
<feature type="region of interest" description="Disordered" evidence="1">
    <location>
        <begin position="470"/>
        <end position="517"/>
    </location>
</feature>
<dbReference type="RefSeq" id="XP_029221105.1">
    <property type="nucleotide sequence ID" value="XM_029362140.1"/>
</dbReference>
<comment type="caution">
    <text evidence="3">The sequence shown here is derived from an EMBL/GenBank/DDBJ whole genome shotgun (WGS) entry which is preliminary data.</text>
</comment>
<feature type="compositionally biased region" description="Basic and acidic residues" evidence="1">
    <location>
        <begin position="617"/>
        <end position="637"/>
    </location>
</feature>
<dbReference type="KEGG" id="bbes:BESB_035540"/>
<feature type="compositionally biased region" description="Acidic residues" evidence="1">
    <location>
        <begin position="1277"/>
        <end position="1319"/>
    </location>
</feature>
<keyword evidence="4" id="KW-1185">Reference proteome</keyword>
<feature type="region of interest" description="Disordered" evidence="1">
    <location>
        <begin position="1263"/>
        <end position="1332"/>
    </location>
</feature>
<evidence type="ECO:0000313" key="4">
    <source>
        <dbReference type="Proteomes" id="UP000224006"/>
    </source>
</evidence>